<name>A0AAN7YJS5_9EURO</name>
<organism evidence="2 3">
    <name type="scientific">Lithohypha guttulata</name>
    <dbReference type="NCBI Taxonomy" id="1690604"/>
    <lineage>
        <taxon>Eukaryota</taxon>
        <taxon>Fungi</taxon>
        <taxon>Dikarya</taxon>
        <taxon>Ascomycota</taxon>
        <taxon>Pezizomycotina</taxon>
        <taxon>Eurotiomycetes</taxon>
        <taxon>Chaetothyriomycetidae</taxon>
        <taxon>Chaetothyriales</taxon>
        <taxon>Trichomeriaceae</taxon>
        <taxon>Lithohypha</taxon>
    </lineage>
</organism>
<gene>
    <name evidence="2" type="ORF">LTR05_000929</name>
</gene>
<feature type="compositionally biased region" description="Acidic residues" evidence="1">
    <location>
        <begin position="270"/>
        <end position="283"/>
    </location>
</feature>
<feature type="compositionally biased region" description="Polar residues" evidence="1">
    <location>
        <begin position="406"/>
        <end position="427"/>
    </location>
</feature>
<feature type="region of interest" description="Disordered" evidence="1">
    <location>
        <begin position="215"/>
        <end position="479"/>
    </location>
</feature>
<dbReference type="AlphaFoldDB" id="A0AAN7YJS5"/>
<feature type="region of interest" description="Disordered" evidence="1">
    <location>
        <begin position="58"/>
        <end position="184"/>
    </location>
</feature>
<feature type="compositionally biased region" description="Basic and acidic residues" evidence="1">
    <location>
        <begin position="172"/>
        <end position="184"/>
    </location>
</feature>
<evidence type="ECO:0000313" key="2">
    <source>
        <dbReference type="EMBL" id="KAK5090753.1"/>
    </source>
</evidence>
<comment type="caution">
    <text evidence="2">The sequence shown here is derived from an EMBL/GenBank/DDBJ whole genome shotgun (WGS) entry which is preliminary data.</text>
</comment>
<accession>A0AAN7YJS5</accession>
<dbReference type="EMBL" id="JAVRRJ010000001">
    <property type="protein sequence ID" value="KAK5090753.1"/>
    <property type="molecule type" value="Genomic_DNA"/>
</dbReference>
<feature type="compositionally biased region" description="Basic and acidic residues" evidence="1">
    <location>
        <begin position="114"/>
        <end position="136"/>
    </location>
</feature>
<feature type="compositionally biased region" description="Basic and acidic residues" evidence="1">
    <location>
        <begin position="461"/>
        <end position="472"/>
    </location>
</feature>
<sequence>MAVGNQSPNLKFPSYTSDLVTLATFPENSYGFFDLQEADAKKLISKVNGAFLKGRKMKVEEARPKKRLHTKLDKDESPAPEPAQKKPKRDKKAGTELNVTEGHELSAGRKVKRGWTEPKSEKATRSKTKEKWKDSKPQAPSQYSEKAELLFRTKLPPNKEGLKADKKRKRSAREGAEPALVHEFEKTQIQPSFLRETISTQRSAEYVDNIGWVNGQGDVVEKESSSRQRMRAAKPTTLHVDTVKSLKSSPKTATADETSSSGSSVTTESLLDEPIQDVEDDAENTSSSGTTSPDVETDPATAVEEEKERVTESVPDSTQLVQEVHPLEALFKKPMPPKGQDSAKPSLEIETSFSFFKRNTPDDDQDTDDHSLPPEPLTPFTSQETRSRGLRSAAPTPDTAHPSRFPSFTSALSSLDETTSTNNKATPSKSDSKSSQSEFEKRFWAERGQNNRAWKARSRAAKKEQRQKDNRSRRGRGPT</sequence>
<reference evidence="2 3" key="1">
    <citation type="submission" date="2023-08" db="EMBL/GenBank/DDBJ databases">
        <title>Black Yeasts Isolated from many extreme environments.</title>
        <authorList>
            <person name="Coleine C."/>
            <person name="Stajich J.E."/>
            <person name="Selbmann L."/>
        </authorList>
    </citation>
    <scope>NUCLEOTIDE SEQUENCE [LARGE SCALE GENOMIC DNA]</scope>
    <source>
        <strain evidence="2 3">CCFEE 5910</strain>
    </source>
</reference>
<protein>
    <submittedName>
        <fullName evidence="2">Uncharacterized protein</fullName>
    </submittedName>
</protein>
<dbReference type="Proteomes" id="UP001309876">
    <property type="component" value="Unassembled WGS sequence"/>
</dbReference>
<evidence type="ECO:0000313" key="3">
    <source>
        <dbReference type="Proteomes" id="UP001309876"/>
    </source>
</evidence>
<feature type="compositionally biased region" description="Low complexity" evidence="1">
    <location>
        <begin position="252"/>
        <end position="269"/>
    </location>
</feature>
<feature type="compositionally biased region" description="Polar residues" evidence="1">
    <location>
        <begin position="284"/>
        <end position="294"/>
    </location>
</feature>
<evidence type="ECO:0000256" key="1">
    <source>
        <dbReference type="SAM" id="MobiDB-lite"/>
    </source>
</evidence>
<proteinExistence type="predicted"/>
<keyword evidence="3" id="KW-1185">Reference proteome</keyword>